<comment type="subcellular location">
    <subcellularLocation>
        <location evidence="1">Mitochondrion</location>
    </subcellularLocation>
</comment>
<dbReference type="PANTHER" id="PTHR28554:SF1">
    <property type="entry name" value="LARGE RIBOSOMAL SUBUNIT PROTEIN ML45"/>
    <property type="match status" value="1"/>
</dbReference>
<dbReference type="Pfam" id="PF07961">
    <property type="entry name" value="MBA1"/>
    <property type="match status" value="1"/>
</dbReference>
<dbReference type="EMBL" id="KB445553">
    <property type="protein sequence ID" value="EMC98549.1"/>
    <property type="molecule type" value="Genomic_DNA"/>
</dbReference>
<dbReference type="Gene3D" id="3.10.450.240">
    <property type="match status" value="1"/>
</dbReference>
<keyword evidence="3" id="KW-0496">Mitochondrion</keyword>
<dbReference type="GO" id="GO:0005743">
    <property type="term" value="C:mitochondrial inner membrane"/>
    <property type="evidence" value="ECO:0007669"/>
    <property type="project" value="InterPro"/>
</dbReference>
<dbReference type="PANTHER" id="PTHR28554">
    <property type="entry name" value="39S RIBOSOMAL PROTEIN L45, MITOCHONDRIAL"/>
    <property type="match status" value="1"/>
</dbReference>
<evidence type="ECO:0000256" key="2">
    <source>
        <dbReference type="ARBA" id="ARBA00022946"/>
    </source>
</evidence>
<evidence type="ECO:0000256" key="1">
    <source>
        <dbReference type="ARBA" id="ARBA00004173"/>
    </source>
</evidence>
<dbReference type="GO" id="GO:0032979">
    <property type="term" value="P:protein insertion into mitochondrial inner membrane from matrix"/>
    <property type="evidence" value="ECO:0007669"/>
    <property type="project" value="InterPro"/>
</dbReference>
<dbReference type="Proteomes" id="UP000011761">
    <property type="component" value="Unassembled WGS sequence"/>
</dbReference>
<keyword evidence="2" id="KW-0809">Transit peptide</keyword>
<dbReference type="InterPro" id="IPR024621">
    <property type="entry name" value="Mba1"/>
</dbReference>
<feature type="region of interest" description="Disordered" evidence="4">
    <location>
        <begin position="34"/>
        <end position="57"/>
    </location>
</feature>
<evidence type="ECO:0000313" key="5">
    <source>
        <dbReference type="EMBL" id="EMC98549.1"/>
    </source>
</evidence>
<name>M2NGX1_BAUPA</name>
<dbReference type="GeneID" id="19111825"/>
<evidence type="ECO:0000256" key="4">
    <source>
        <dbReference type="SAM" id="MobiDB-lite"/>
    </source>
</evidence>
<reference evidence="5 6" key="1">
    <citation type="journal article" date="2012" name="PLoS Pathog.">
        <title>Diverse lifestyles and strategies of plant pathogenesis encoded in the genomes of eighteen Dothideomycetes fungi.</title>
        <authorList>
            <person name="Ohm R.A."/>
            <person name="Feau N."/>
            <person name="Henrissat B."/>
            <person name="Schoch C.L."/>
            <person name="Horwitz B.A."/>
            <person name="Barry K.W."/>
            <person name="Condon B.J."/>
            <person name="Copeland A.C."/>
            <person name="Dhillon B."/>
            <person name="Glaser F."/>
            <person name="Hesse C.N."/>
            <person name="Kosti I."/>
            <person name="LaButti K."/>
            <person name="Lindquist E.A."/>
            <person name="Lucas S."/>
            <person name="Salamov A.A."/>
            <person name="Bradshaw R.E."/>
            <person name="Ciuffetti L."/>
            <person name="Hamelin R.C."/>
            <person name="Kema G.H.J."/>
            <person name="Lawrence C."/>
            <person name="Scott J.A."/>
            <person name="Spatafora J.W."/>
            <person name="Turgeon B.G."/>
            <person name="de Wit P.J.G.M."/>
            <person name="Zhong S."/>
            <person name="Goodwin S.B."/>
            <person name="Grigoriev I.V."/>
        </authorList>
    </citation>
    <scope>NUCLEOTIDE SEQUENCE [LARGE SCALE GENOMIC DNA]</scope>
    <source>
        <strain evidence="5 6">UAMH 10762</strain>
    </source>
</reference>
<accession>M2NGX1</accession>
<dbReference type="HOGENOM" id="CLU_055139_1_0_1"/>
<dbReference type="InterPro" id="IPR051975">
    <property type="entry name" value="mtLSU_mL45"/>
</dbReference>
<evidence type="ECO:0008006" key="7">
    <source>
        <dbReference type="Google" id="ProtNLM"/>
    </source>
</evidence>
<dbReference type="RefSeq" id="XP_007674522.1">
    <property type="nucleotide sequence ID" value="XM_007676332.1"/>
</dbReference>
<dbReference type="AlphaFoldDB" id="M2NGX1"/>
<proteinExistence type="predicted"/>
<dbReference type="OMA" id="QYCKREN"/>
<gene>
    <name evidence="5" type="ORF">BAUCODRAFT_32606</name>
</gene>
<sequence>MSRPATRSLASWQQYHAIFTQQCLRGPRNRFASKSLRLPSHPSHHGTRPFSGSASWHAGQMGKAFMPSAGRRPQQSMKVQKAKAERDAKRQGIGFDIGLIPETFVMPRGKNLPSWFSNSKDRRKLEWARLKLRLKEFYSAVFYRFFSIRPNPRLEWRKLPGIAKELHKEMYEHFAQGNVAAIEGKLADGIYGSLQKRIGLRPANTAMRWRLHKYLSRPRTVSYKATLLPPATAVSKYERNAMVQAVVRIHSLQSLQRVQRVSERNERGQLRVRDVVLDSQGREVPETELELMPKDAKESVEYVVVQKFHRAGKEGNWELWGTTEETTLERLESDQKALQDAVKAQSAARRLAAA</sequence>
<dbReference type="OrthoDB" id="19619at2759"/>
<dbReference type="eggNOG" id="ENOG502SAX9">
    <property type="taxonomic scope" value="Eukaryota"/>
</dbReference>
<evidence type="ECO:0000256" key="3">
    <source>
        <dbReference type="ARBA" id="ARBA00023128"/>
    </source>
</evidence>
<keyword evidence="6" id="KW-1185">Reference proteome</keyword>
<dbReference type="KEGG" id="bcom:BAUCODRAFT_32606"/>
<protein>
    <recommendedName>
        <fullName evidence="7">Tim44-like domain-containing protein</fullName>
    </recommendedName>
</protein>
<evidence type="ECO:0000313" key="6">
    <source>
        <dbReference type="Proteomes" id="UP000011761"/>
    </source>
</evidence>
<organism evidence="5 6">
    <name type="scientific">Baudoinia panamericana (strain UAMH 10762)</name>
    <name type="common">Angels' share fungus</name>
    <name type="synonym">Baudoinia compniacensis (strain UAMH 10762)</name>
    <dbReference type="NCBI Taxonomy" id="717646"/>
    <lineage>
        <taxon>Eukaryota</taxon>
        <taxon>Fungi</taxon>
        <taxon>Dikarya</taxon>
        <taxon>Ascomycota</taxon>
        <taxon>Pezizomycotina</taxon>
        <taxon>Dothideomycetes</taxon>
        <taxon>Dothideomycetidae</taxon>
        <taxon>Mycosphaerellales</taxon>
        <taxon>Teratosphaeriaceae</taxon>
        <taxon>Baudoinia</taxon>
    </lineage>
</organism>